<dbReference type="Proteomes" id="UP000030653">
    <property type="component" value="Unassembled WGS sequence"/>
</dbReference>
<dbReference type="AlphaFoldDB" id="M5FY00"/>
<proteinExistence type="predicted"/>
<evidence type="ECO:0000313" key="1">
    <source>
        <dbReference type="EMBL" id="EJU00660.1"/>
    </source>
</evidence>
<dbReference type="GeneID" id="63686276"/>
<dbReference type="EMBL" id="JH795866">
    <property type="protein sequence ID" value="EJU00660.1"/>
    <property type="molecule type" value="Genomic_DNA"/>
</dbReference>
<name>M5FY00_DACPD</name>
<keyword evidence="2" id="KW-1185">Reference proteome</keyword>
<evidence type="ECO:0000313" key="2">
    <source>
        <dbReference type="Proteomes" id="UP000030653"/>
    </source>
</evidence>
<dbReference type="RefSeq" id="XP_040627557.1">
    <property type="nucleotide sequence ID" value="XM_040771214.1"/>
</dbReference>
<accession>M5FY00</accession>
<protein>
    <submittedName>
        <fullName evidence="1">Uncharacterized protein</fullName>
    </submittedName>
</protein>
<dbReference type="HOGENOM" id="CLU_771657_0_0_1"/>
<organism evidence="1 2">
    <name type="scientific">Dacryopinax primogenitus (strain DJM 731)</name>
    <name type="common">Brown rot fungus</name>
    <dbReference type="NCBI Taxonomy" id="1858805"/>
    <lineage>
        <taxon>Eukaryota</taxon>
        <taxon>Fungi</taxon>
        <taxon>Dikarya</taxon>
        <taxon>Basidiomycota</taxon>
        <taxon>Agaricomycotina</taxon>
        <taxon>Dacrymycetes</taxon>
        <taxon>Dacrymycetales</taxon>
        <taxon>Dacrymycetaceae</taxon>
        <taxon>Dacryopinax</taxon>
    </lineage>
</organism>
<gene>
    <name evidence="1" type="ORF">DACRYDRAFT_16631</name>
</gene>
<sequence length="359" mass="39736">MSSTYTQQISLQSLSFCIVFNTMNFNNTGPLTLYCLKSEFMELWYTCEPQSKVVWSQRDLEEVIPLWGIVELVQEDEYDTWAEDIASEYEAWVKIKVTYPVVRDQDQKSTNADISVVVAEYHQAVPSSISPPIVPLESQVSSAGTLGTASNIHVNVQPDVEHITVELHDGIDEANPQNHCPCSPATSAIVVAATDVPLTINWILPLAEDTLVATSNIVNCTESHAALLIRHTAQLESVKDVLDVDLSDSDNKLCDTGIVDDVQETCDGTRSLPTNDSNVTLDAPVIPASGVHNLEGDVHMIFLNAVPDSEHDTLNYVNSQLRLMSGWQDHPDNDAYCWTRQEKIWNIIRYPDVPGNIAG</sequence>
<reference evidence="1 2" key="1">
    <citation type="journal article" date="2012" name="Science">
        <title>The Paleozoic origin of enzymatic lignin decomposition reconstructed from 31 fungal genomes.</title>
        <authorList>
            <person name="Floudas D."/>
            <person name="Binder M."/>
            <person name="Riley R."/>
            <person name="Barry K."/>
            <person name="Blanchette R.A."/>
            <person name="Henrissat B."/>
            <person name="Martinez A.T."/>
            <person name="Otillar R."/>
            <person name="Spatafora J.W."/>
            <person name="Yadav J.S."/>
            <person name="Aerts A."/>
            <person name="Benoit I."/>
            <person name="Boyd A."/>
            <person name="Carlson A."/>
            <person name="Copeland A."/>
            <person name="Coutinho P.M."/>
            <person name="de Vries R.P."/>
            <person name="Ferreira P."/>
            <person name="Findley K."/>
            <person name="Foster B."/>
            <person name="Gaskell J."/>
            <person name="Glotzer D."/>
            <person name="Gorecki P."/>
            <person name="Heitman J."/>
            <person name="Hesse C."/>
            <person name="Hori C."/>
            <person name="Igarashi K."/>
            <person name="Jurgens J.A."/>
            <person name="Kallen N."/>
            <person name="Kersten P."/>
            <person name="Kohler A."/>
            <person name="Kuees U."/>
            <person name="Kumar T.K.A."/>
            <person name="Kuo A."/>
            <person name="LaButti K."/>
            <person name="Larrondo L.F."/>
            <person name="Lindquist E."/>
            <person name="Ling A."/>
            <person name="Lombard V."/>
            <person name="Lucas S."/>
            <person name="Lundell T."/>
            <person name="Martin R."/>
            <person name="McLaughlin D.J."/>
            <person name="Morgenstern I."/>
            <person name="Morin E."/>
            <person name="Murat C."/>
            <person name="Nagy L.G."/>
            <person name="Nolan M."/>
            <person name="Ohm R.A."/>
            <person name="Patyshakuliyeva A."/>
            <person name="Rokas A."/>
            <person name="Ruiz-Duenas F.J."/>
            <person name="Sabat G."/>
            <person name="Salamov A."/>
            <person name="Samejima M."/>
            <person name="Schmutz J."/>
            <person name="Slot J.C."/>
            <person name="St John F."/>
            <person name="Stenlid J."/>
            <person name="Sun H."/>
            <person name="Sun S."/>
            <person name="Syed K."/>
            <person name="Tsang A."/>
            <person name="Wiebenga A."/>
            <person name="Young D."/>
            <person name="Pisabarro A."/>
            <person name="Eastwood D.C."/>
            <person name="Martin F."/>
            <person name="Cullen D."/>
            <person name="Grigoriev I.V."/>
            <person name="Hibbett D.S."/>
        </authorList>
    </citation>
    <scope>NUCLEOTIDE SEQUENCE [LARGE SCALE GENOMIC DNA]</scope>
    <source>
        <strain evidence="1 2">DJM-731 SS1</strain>
    </source>
</reference>